<evidence type="ECO:0000313" key="1">
    <source>
        <dbReference type="EMBL" id="VFK59202.1"/>
    </source>
</evidence>
<evidence type="ECO:0000313" key="2">
    <source>
        <dbReference type="EMBL" id="VFK67245.1"/>
    </source>
</evidence>
<dbReference type="AlphaFoldDB" id="A0A450ZZI6"/>
<dbReference type="EMBL" id="CAADFV010000138">
    <property type="protein sequence ID" value="VFK67245.1"/>
    <property type="molecule type" value="Genomic_DNA"/>
</dbReference>
<name>A0A450ZZI6_9GAMM</name>
<proteinExistence type="predicted"/>
<gene>
    <name evidence="2" type="ORF">BECKTUN1418E_GA0071001_11384</name>
    <name evidence="1" type="ORF">BECKTUN1418F_GA0071002_11663</name>
</gene>
<protein>
    <submittedName>
        <fullName evidence="1">Uncharacterized protein</fullName>
    </submittedName>
</protein>
<sequence length="106" mass="12265">MERISQYIFRHDVIADIYLDDFLDVVIDFKEFQFIEKMNLFDPPGMIPIFEFIKNGGRRDLGFSVFPTLVGKITSEATTLDLRCMMLDGCKWAVTTSQSTISPLFR</sequence>
<accession>A0A450ZZI6</accession>
<reference evidence="1" key="1">
    <citation type="submission" date="2019-02" db="EMBL/GenBank/DDBJ databases">
        <authorList>
            <person name="Gruber-Vodicka R. H."/>
            <person name="Seah K. B. B."/>
        </authorList>
    </citation>
    <scope>NUCLEOTIDE SEQUENCE</scope>
    <source>
        <strain evidence="2">BECK_BY2</strain>
        <strain evidence="1">BECK_BY3</strain>
    </source>
</reference>
<organism evidence="1">
    <name type="scientific">Candidatus Kentrum sp. TUN</name>
    <dbReference type="NCBI Taxonomy" id="2126343"/>
    <lineage>
        <taxon>Bacteria</taxon>
        <taxon>Pseudomonadati</taxon>
        <taxon>Pseudomonadota</taxon>
        <taxon>Gammaproteobacteria</taxon>
        <taxon>Candidatus Kentrum</taxon>
    </lineage>
</organism>
<dbReference type="EMBL" id="CAADFY010000166">
    <property type="protein sequence ID" value="VFK59202.1"/>
    <property type="molecule type" value="Genomic_DNA"/>
</dbReference>